<dbReference type="EMBL" id="SIDB01000013">
    <property type="protein sequence ID" value="KAI3424103.1"/>
    <property type="molecule type" value="Genomic_DNA"/>
</dbReference>
<sequence length="349" mass="36643">MAMEARLLLGAVLGWKLWALVACSGSSKAKRSQRSGKGRRMATTAADAAECVRLQAELVKATGLLAAARAAAYQAEVQLQSTHAYAAAAAQEARTLAAENARLQAHVEAADRQLRQLSAALSRQQQQVLPQEERQGQQRRQEGAWRQPVAASRGQRLPPPQQHQHEAAGSTADLAQVVEQLRRELAEVRGQLAAAQAESGELGERLLEAAFDSLSPVTPAAHGSLALASPRGGTPLSQDAALRRLLSASGSSGSGSVQKELFPFETATSEQPEPQHHTLHDSALARLAGEVSSGKHSRDSVLQSGGVSGCSALSTAAQQARQQQAAQQQPGLEAAAATIASASWRKQGP</sequence>
<evidence type="ECO:0000256" key="2">
    <source>
        <dbReference type="SAM" id="MobiDB-lite"/>
    </source>
</evidence>
<proteinExistence type="predicted"/>
<feature type="coiled-coil region" evidence="1">
    <location>
        <begin position="171"/>
        <end position="198"/>
    </location>
</feature>
<feature type="compositionally biased region" description="Basic and acidic residues" evidence="2">
    <location>
        <begin position="131"/>
        <end position="143"/>
    </location>
</feature>
<evidence type="ECO:0000256" key="3">
    <source>
        <dbReference type="SAM" id="SignalP"/>
    </source>
</evidence>
<feature type="compositionally biased region" description="Low complexity" evidence="2">
    <location>
        <begin position="321"/>
        <end position="343"/>
    </location>
</feature>
<feature type="region of interest" description="Disordered" evidence="2">
    <location>
        <begin position="321"/>
        <end position="349"/>
    </location>
</feature>
<dbReference type="AlphaFoldDB" id="A0A9D4YSJ5"/>
<keyword evidence="3" id="KW-0732">Signal</keyword>
<keyword evidence="1" id="KW-0175">Coiled coil</keyword>
<reference evidence="4" key="2">
    <citation type="submission" date="2020-11" db="EMBL/GenBank/DDBJ databases">
        <authorList>
            <person name="Cecchin M."/>
            <person name="Marcolungo L."/>
            <person name="Rossato M."/>
            <person name="Girolomoni L."/>
            <person name="Cosentino E."/>
            <person name="Cuine S."/>
            <person name="Li-Beisson Y."/>
            <person name="Delledonne M."/>
            <person name="Ballottari M."/>
        </authorList>
    </citation>
    <scope>NUCLEOTIDE SEQUENCE</scope>
    <source>
        <strain evidence="4">211/11P</strain>
        <tissue evidence="4">Whole cell</tissue>
    </source>
</reference>
<accession>A0A9D4YSJ5</accession>
<evidence type="ECO:0000256" key="1">
    <source>
        <dbReference type="SAM" id="Coils"/>
    </source>
</evidence>
<reference evidence="4" key="1">
    <citation type="journal article" date="2019" name="Plant J.">
        <title>Chlorella vulgaris genome assembly and annotation reveals the molecular basis for metabolic acclimation to high light conditions.</title>
        <authorList>
            <person name="Cecchin M."/>
            <person name="Marcolungo L."/>
            <person name="Rossato M."/>
            <person name="Girolomoni L."/>
            <person name="Cosentino E."/>
            <person name="Cuine S."/>
            <person name="Li-Beisson Y."/>
            <person name="Delledonne M."/>
            <person name="Ballottari M."/>
        </authorList>
    </citation>
    <scope>NUCLEOTIDE SEQUENCE</scope>
    <source>
        <strain evidence="4">211/11P</strain>
    </source>
</reference>
<feature type="signal peptide" evidence="3">
    <location>
        <begin position="1"/>
        <end position="29"/>
    </location>
</feature>
<keyword evidence="5" id="KW-1185">Reference proteome</keyword>
<organism evidence="4 5">
    <name type="scientific">Chlorella vulgaris</name>
    <name type="common">Green alga</name>
    <dbReference type="NCBI Taxonomy" id="3077"/>
    <lineage>
        <taxon>Eukaryota</taxon>
        <taxon>Viridiplantae</taxon>
        <taxon>Chlorophyta</taxon>
        <taxon>core chlorophytes</taxon>
        <taxon>Trebouxiophyceae</taxon>
        <taxon>Chlorellales</taxon>
        <taxon>Chlorellaceae</taxon>
        <taxon>Chlorella clade</taxon>
        <taxon>Chlorella</taxon>
    </lineage>
</organism>
<dbReference type="Proteomes" id="UP001055712">
    <property type="component" value="Unassembled WGS sequence"/>
</dbReference>
<evidence type="ECO:0000313" key="4">
    <source>
        <dbReference type="EMBL" id="KAI3424103.1"/>
    </source>
</evidence>
<comment type="caution">
    <text evidence="4">The sequence shown here is derived from an EMBL/GenBank/DDBJ whole genome shotgun (WGS) entry which is preliminary data.</text>
</comment>
<feature type="region of interest" description="Disordered" evidence="2">
    <location>
        <begin position="125"/>
        <end position="170"/>
    </location>
</feature>
<evidence type="ECO:0000313" key="5">
    <source>
        <dbReference type="Proteomes" id="UP001055712"/>
    </source>
</evidence>
<protein>
    <submittedName>
        <fullName evidence="4">Uncharacterized protein</fullName>
    </submittedName>
</protein>
<gene>
    <name evidence="4" type="ORF">D9Q98_009464</name>
</gene>
<feature type="region of interest" description="Disordered" evidence="2">
    <location>
        <begin position="289"/>
        <end position="308"/>
    </location>
</feature>
<name>A0A9D4YSJ5_CHLVU</name>
<feature type="chain" id="PRO_5039698062" evidence="3">
    <location>
        <begin position="30"/>
        <end position="349"/>
    </location>
</feature>